<feature type="compositionally biased region" description="Polar residues" evidence="1">
    <location>
        <begin position="19"/>
        <end position="38"/>
    </location>
</feature>
<organism evidence="3 4">
    <name type="scientific">Kingdonia uniflora</name>
    <dbReference type="NCBI Taxonomy" id="39325"/>
    <lineage>
        <taxon>Eukaryota</taxon>
        <taxon>Viridiplantae</taxon>
        <taxon>Streptophyta</taxon>
        <taxon>Embryophyta</taxon>
        <taxon>Tracheophyta</taxon>
        <taxon>Spermatophyta</taxon>
        <taxon>Magnoliopsida</taxon>
        <taxon>Ranunculales</taxon>
        <taxon>Circaeasteraceae</taxon>
        <taxon>Kingdonia</taxon>
    </lineage>
</organism>
<feature type="compositionally biased region" description="Low complexity" evidence="1">
    <location>
        <begin position="39"/>
        <end position="58"/>
    </location>
</feature>
<feature type="region of interest" description="Disordered" evidence="1">
    <location>
        <begin position="240"/>
        <end position="294"/>
    </location>
</feature>
<protein>
    <recommendedName>
        <fullName evidence="2">No apical meristem-associated C-terminal domain-containing protein</fullName>
    </recommendedName>
</protein>
<dbReference type="Proteomes" id="UP000541444">
    <property type="component" value="Unassembled WGS sequence"/>
</dbReference>
<dbReference type="AlphaFoldDB" id="A0A7J7MUN6"/>
<evidence type="ECO:0000313" key="3">
    <source>
        <dbReference type="EMBL" id="KAF6158615.1"/>
    </source>
</evidence>
<dbReference type="InterPro" id="IPR029466">
    <property type="entry name" value="NAM-associated_C"/>
</dbReference>
<gene>
    <name evidence="3" type="ORF">GIB67_040129</name>
</gene>
<dbReference type="EMBL" id="JACGCM010001219">
    <property type="protein sequence ID" value="KAF6158615.1"/>
    <property type="molecule type" value="Genomic_DNA"/>
</dbReference>
<accession>A0A7J7MUN6</accession>
<keyword evidence="4" id="KW-1185">Reference proteome</keyword>
<feature type="compositionally biased region" description="Polar residues" evidence="1">
    <location>
        <begin position="240"/>
        <end position="266"/>
    </location>
</feature>
<feature type="compositionally biased region" description="Basic and acidic residues" evidence="1">
    <location>
        <begin position="277"/>
        <end position="294"/>
    </location>
</feature>
<comment type="caution">
    <text evidence="3">The sequence shown here is derived from an EMBL/GenBank/DDBJ whole genome shotgun (WGS) entry which is preliminary data.</text>
</comment>
<evidence type="ECO:0000256" key="1">
    <source>
        <dbReference type="SAM" id="MobiDB-lite"/>
    </source>
</evidence>
<feature type="region of interest" description="Disordered" evidence="1">
    <location>
        <begin position="1"/>
        <end position="140"/>
    </location>
</feature>
<proteinExistence type="predicted"/>
<feature type="compositionally biased region" description="Polar residues" evidence="1">
    <location>
        <begin position="1"/>
        <end position="12"/>
    </location>
</feature>
<evidence type="ECO:0000313" key="4">
    <source>
        <dbReference type="Proteomes" id="UP000541444"/>
    </source>
</evidence>
<dbReference type="Pfam" id="PF14303">
    <property type="entry name" value="NAM-associated"/>
    <property type="match status" value="1"/>
</dbReference>
<evidence type="ECO:0000259" key="2">
    <source>
        <dbReference type="Pfam" id="PF14303"/>
    </source>
</evidence>
<name>A0A7J7MUN6_9MAGN</name>
<reference evidence="3 4" key="1">
    <citation type="journal article" date="2020" name="IScience">
        <title>Genome Sequencing of the Endangered Kingdonia uniflora (Circaeasteraceae, Ranunculales) Reveals Potential Mechanisms of Evolutionary Specialization.</title>
        <authorList>
            <person name="Sun Y."/>
            <person name="Deng T."/>
            <person name="Zhang A."/>
            <person name="Moore M.J."/>
            <person name="Landis J.B."/>
            <person name="Lin N."/>
            <person name="Zhang H."/>
            <person name="Zhang X."/>
            <person name="Huang J."/>
            <person name="Zhang X."/>
            <person name="Sun H."/>
            <person name="Wang H."/>
        </authorList>
    </citation>
    <scope>NUCLEOTIDE SEQUENCE [LARGE SCALE GENOMIC DNA]</scope>
    <source>
        <strain evidence="3">TB1705</strain>
        <tissue evidence="3">Leaf</tissue>
    </source>
</reference>
<feature type="domain" description="No apical meristem-associated C-terminal" evidence="2">
    <location>
        <begin position="208"/>
        <end position="312"/>
    </location>
</feature>
<sequence>MSSSNPTQENDSNTERNLNEPNNFGQQQIPPNWYQFTHSPQPQSSQSQQFQSFNSPNNWVQPLISPNNWGQPSQFAIPTQFQHPSSFANFSQPQSSQSYGTQPVHLSQSEDMGVVERQKGKGRRRSTKTTTNAGGGRGSQLLKWTEDGERVEPTVSSLKNHWLDMNRGCKVYGTCLKSVMQGPISGMQQENLDDAVKTMYKARGKAKWSYKDAYEVLSAHQCWKILQDQHSDTLARNVRMKQTSNSSPGMSTPATPDTPVSSNNDSPVLVTDEETERPDGVKSAKQKEMNERRKNWLIERQNALISRLDRMDKKKEKYIA</sequence>
<feature type="compositionally biased region" description="Polar residues" evidence="1">
    <location>
        <begin position="64"/>
        <end position="110"/>
    </location>
</feature>